<evidence type="ECO:0000313" key="1">
    <source>
        <dbReference type="EMBL" id="KAI4297654.1"/>
    </source>
</evidence>
<name>A0ACB9KKD3_BAUVA</name>
<proteinExistence type="predicted"/>
<evidence type="ECO:0000313" key="2">
    <source>
        <dbReference type="Proteomes" id="UP000828941"/>
    </source>
</evidence>
<comment type="caution">
    <text evidence="1">The sequence shown here is derived from an EMBL/GenBank/DDBJ whole genome shotgun (WGS) entry which is preliminary data.</text>
</comment>
<sequence length="287" mass="31573">MAAPQASSHLLNFLRLQPTSLPSVSPSSASLVSLLKPLLFSCTATPNALSKRLRQMQNPLRKPLFPSSPPLPSSTPIFCHYFSSSSIAVPQKPSSDEGLGDSAKEAEEDDGSNDAIEQYDEEIELLEDTQMGLDSALSPLEKNREERLKLPSLTVKERKELASFAHSLGKKLKTQLVGKSGVTSNVASSFIETLEANELLKIKIHRSCSGELDDVVKQLEELTGSVAVGQIGRTVIVYRPSVTKLKAEEKRKQARKAFMRKQLKPKLSKERTPKSSRRGDHRGNIRS</sequence>
<dbReference type="EMBL" id="CM039439">
    <property type="protein sequence ID" value="KAI4297654.1"/>
    <property type="molecule type" value="Genomic_DNA"/>
</dbReference>
<organism evidence="1 2">
    <name type="scientific">Bauhinia variegata</name>
    <name type="common">Purple orchid tree</name>
    <name type="synonym">Phanera variegata</name>
    <dbReference type="NCBI Taxonomy" id="167791"/>
    <lineage>
        <taxon>Eukaryota</taxon>
        <taxon>Viridiplantae</taxon>
        <taxon>Streptophyta</taxon>
        <taxon>Embryophyta</taxon>
        <taxon>Tracheophyta</taxon>
        <taxon>Spermatophyta</taxon>
        <taxon>Magnoliopsida</taxon>
        <taxon>eudicotyledons</taxon>
        <taxon>Gunneridae</taxon>
        <taxon>Pentapetalae</taxon>
        <taxon>rosids</taxon>
        <taxon>fabids</taxon>
        <taxon>Fabales</taxon>
        <taxon>Fabaceae</taxon>
        <taxon>Cercidoideae</taxon>
        <taxon>Cercideae</taxon>
        <taxon>Bauhiniinae</taxon>
        <taxon>Bauhinia</taxon>
    </lineage>
</organism>
<dbReference type="Proteomes" id="UP000828941">
    <property type="component" value="Chromosome 14"/>
</dbReference>
<accession>A0ACB9KKD3</accession>
<gene>
    <name evidence="1" type="ORF">L6164_037536</name>
</gene>
<keyword evidence="2" id="KW-1185">Reference proteome</keyword>
<reference evidence="1 2" key="1">
    <citation type="journal article" date="2022" name="DNA Res.">
        <title>Chromosomal-level genome assembly of the orchid tree Bauhinia variegata (Leguminosae; Cercidoideae) supports the allotetraploid origin hypothesis of Bauhinia.</title>
        <authorList>
            <person name="Zhong Y."/>
            <person name="Chen Y."/>
            <person name="Zheng D."/>
            <person name="Pang J."/>
            <person name="Liu Y."/>
            <person name="Luo S."/>
            <person name="Meng S."/>
            <person name="Qian L."/>
            <person name="Wei D."/>
            <person name="Dai S."/>
            <person name="Zhou R."/>
        </authorList>
    </citation>
    <scope>NUCLEOTIDE SEQUENCE [LARGE SCALE GENOMIC DNA]</scope>
    <source>
        <strain evidence="1">BV-YZ2020</strain>
    </source>
</reference>
<protein>
    <submittedName>
        <fullName evidence="1">Uncharacterized protein</fullName>
    </submittedName>
</protein>